<proteinExistence type="predicted"/>
<reference evidence="2" key="1">
    <citation type="submission" date="2023-03" db="EMBL/GenBank/DDBJ databases">
        <title>Massive genome expansion in bonnet fungi (Mycena s.s.) driven by repeated elements and novel gene families across ecological guilds.</title>
        <authorList>
            <consortium name="Lawrence Berkeley National Laboratory"/>
            <person name="Harder C.B."/>
            <person name="Miyauchi S."/>
            <person name="Viragh M."/>
            <person name="Kuo A."/>
            <person name="Thoen E."/>
            <person name="Andreopoulos B."/>
            <person name="Lu D."/>
            <person name="Skrede I."/>
            <person name="Drula E."/>
            <person name="Henrissat B."/>
            <person name="Morin E."/>
            <person name="Kohler A."/>
            <person name="Barry K."/>
            <person name="LaButti K."/>
            <person name="Morin E."/>
            <person name="Salamov A."/>
            <person name="Lipzen A."/>
            <person name="Mereny Z."/>
            <person name="Hegedus B."/>
            <person name="Baldrian P."/>
            <person name="Stursova M."/>
            <person name="Weitz H."/>
            <person name="Taylor A."/>
            <person name="Grigoriev I.V."/>
            <person name="Nagy L.G."/>
            <person name="Martin F."/>
            <person name="Kauserud H."/>
        </authorList>
    </citation>
    <scope>NUCLEOTIDE SEQUENCE</scope>
    <source>
        <strain evidence="2">9144</strain>
    </source>
</reference>
<feature type="region of interest" description="Disordered" evidence="1">
    <location>
        <begin position="205"/>
        <end position="241"/>
    </location>
</feature>
<evidence type="ECO:0000256" key="1">
    <source>
        <dbReference type="SAM" id="MobiDB-lite"/>
    </source>
</evidence>
<organism evidence="2 3">
    <name type="scientific">Mycena pura</name>
    <dbReference type="NCBI Taxonomy" id="153505"/>
    <lineage>
        <taxon>Eukaryota</taxon>
        <taxon>Fungi</taxon>
        <taxon>Dikarya</taxon>
        <taxon>Basidiomycota</taxon>
        <taxon>Agaricomycotina</taxon>
        <taxon>Agaricomycetes</taxon>
        <taxon>Agaricomycetidae</taxon>
        <taxon>Agaricales</taxon>
        <taxon>Marasmiineae</taxon>
        <taxon>Mycenaceae</taxon>
        <taxon>Mycena</taxon>
    </lineage>
</organism>
<feature type="compositionally biased region" description="Pro residues" evidence="1">
    <location>
        <begin position="205"/>
        <end position="231"/>
    </location>
</feature>
<sequence length="464" mass="50369">MTRCAGFDCRVPLATNSSTAAVECHPGEPVVGLLNGALKNESKKNGLNAEPGLRITPLERIVMRMVLSCGAEDPLGDIYQDKEPFQPQILPTPLENPPPPSRKRKRSNGCDTILHYGAIVSPNNMWRAAEMQRGIIPLDDAYFSKAVQKLLLFGWKPCGCVRTGVGCEVCGNALGALFTPCQLHQESESGKNYYTILPSAVSPPIPPYEPPSPRPVPPRAVRPLPASPPRSYPRRRHPTSPPPLIFYADLTPTPSPEIMPSGLPAVGPNELAQEWVLMDESVSVVDEGEGDGDGHEFAGNKLGSVPASSPTEWKLDWKHTIRAILSSSTLSIISCKPSVWRKRNIKPLRCPRILDDVISFFESDLDRYGSDWENDCDSAESLWSLKNTGTLTLFSLPGWGAAFVLSQSNSVAHSRPSLYHAIEQGLSGKPGPAHRPPSCPSAAAGMALKITTMAEKGKPRHQAE</sequence>
<evidence type="ECO:0000313" key="2">
    <source>
        <dbReference type="EMBL" id="KAJ7193080.1"/>
    </source>
</evidence>
<gene>
    <name evidence="2" type="ORF">GGX14DRAFT_593430</name>
</gene>
<comment type="caution">
    <text evidence="2">The sequence shown here is derived from an EMBL/GenBank/DDBJ whole genome shotgun (WGS) entry which is preliminary data.</text>
</comment>
<protein>
    <submittedName>
        <fullName evidence="2">Uncharacterized protein</fullName>
    </submittedName>
</protein>
<feature type="region of interest" description="Disordered" evidence="1">
    <location>
        <begin position="86"/>
        <end position="108"/>
    </location>
</feature>
<keyword evidence="3" id="KW-1185">Reference proteome</keyword>
<dbReference type="AlphaFoldDB" id="A0AAD6Y3V0"/>
<evidence type="ECO:0000313" key="3">
    <source>
        <dbReference type="Proteomes" id="UP001219525"/>
    </source>
</evidence>
<accession>A0AAD6Y3V0</accession>
<dbReference type="EMBL" id="JARJCW010000112">
    <property type="protein sequence ID" value="KAJ7193080.1"/>
    <property type="molecule type" value="Genomic_DNA"/>
</dbReference>
<name>A0AAD6Y3V0_9AGAR</name>
<dbReference type="Proteomes" id="UP001219525">
    <property type="component" value="Unassembled WGS sequence"/>
</dbReference>